<evidence type="ECO:0000313" key="1">
    <source>
        <dbReference type="EMBL" id="MRI68744.1"/>
    </source>
</evidence>
<keyword evidence="2" id="KW-1185">Reference proteome</keyword>
<dbReference type="EMBL" id="WJEE01000094">
    <property type="protein sequence ID" value="MRI68744.1"/>
    <property type="molecule type" value="Genomic_DNA"/>
</dbReference>
<protein>
    <submittedName>
        <fullName evidence="1">Uncharacterized protein</fullName>
    </submittedName>
</protein>
<dbReference type="Proteomes" id="UP000435187">
    <property type="component" value="Unassembled WGS sequence"/>
</dbReference>
<gene>
    <name evidence="1" type="ORF">GH885_20795</name>
</gene>
<name>A0A6N7R6E7_9BACI</name>
<comment type="caution">
    <text evidence="1">The sequence shown here is derived from an EMBL/GenBank/DDBJ whole genome shotgun (WGS) entry which is preliminary data.</text>
</comment>
<dbReference type="AlphaFoldDB" id="A0A6N7R6E7"/>
<proteinExistence type="predicted"/>
<organism evidence="1 2">
    <name type="scientific">Gracilibacillus thailandensis</name>
    <dbReference type="NCBI Taxonomy" id="563735"/>
    <lineage>
        <taxon>Bacteria</taxon>
        <taxon>Bacillati</taxon>
        <taxon>Bacillota</taxon>
        <taxon>Bacilli</taxon>
        <taxon>Bacillales</taxon>
        <taxon>Bacillaceae</taxon>
        <taxon>Gracilibacillus</taxon>
    </lineage>
</organism>
<sequence>MTKMNMRIEKDVNSLRYISILRKKIDKSISELKELINNNDFVLSYNLLNIDELLEMKEILNSLIAVGAKVHIYEDNREVSIEFLDNLIEAQLDTERYLEEVDEQMFNDD</sequence>
<accession>A0A6N7R6E7</accession>
<evidence type="ECO:0000313" key="2">
    <source>
        <dbReference type="Proteomes" id="UP000435187"/>
    </source>
</evidence>
<reference evidence="1 2" key="1">
    <citation type="submission" date="2019-10" db="EMBL/GenBank/DDBJ databases">
        <title>Gracilibacillus salitolerans sp. nov., a moderate halophile isolated from a saline soil in northwest China.</title>
        <authorList>
            <person name="Gan L."/>
        </authorList>
    </citation>
    <scope>NUCLEOTIDE SEQUENCE [LARGE SCALE GENOMIC DNA]</scope>
    <source>
        <strain evidence="1 2">TP2-8</strain>
    </source>
</reference>
<dbReference type="RefSeq" id="WP_153837182.1">
    <property type="nucleotide sequence ID" value="NZ_JBHUMW010000048.1"/>
</dbReference>